<dbReference type="EMBL" id="CP041217">
    <property type="protein sequence ID" value="QDH21497.1"/>
    <property type="molecule type" value="Genomic_DNA"/>
</dbReference>
<keyword evidence="2" id="KW-1185">Reference proteome</keyword>
<reference evidence="1 2" key="1">
    <citation type="submission" date="2019-06" db="EMBL/GenBank/DDBJ databases">
        <title>Saccharibacillus brassicae sp. nov., an endophytic bacterium isolated from Chinese cabbage seeds (Brassica pekinensis).</title>
        <authorList>
            <person name="Jiang L."/>
            <person name="Lee J."/>
            <person name="Kim S.W."/>
        </authorList>
    </citation>
    <scope>NUCLEOTIDE SEQUENCE [LARGE SCALE GENOMIC DNA]</scope>
    <source>
        <strain evidence="2">KCTC 43072 / ATSA2</strain>
    </source>
</reference>
<dbReference type="RefSeq" id="WP_141448042.1">
    <property type="nucleotide sequence ID" value="NZ_CP041217.1"/>
</dbReference>
<organism evidence="1 2">
    <name type="scientific">Saccharibacillus brassicae</name>
    <dbReference type="NCBI Taxonomy" id="2583377"/>
    <lineage>
        <taxon>Bacteria</taxon>
        <taxon>Bacillati</taxon>
        <taxon>Bacillota</taxon>
        <taxon>Bacilli</taxon>
        <taxon>Bacillales</taxon>
        <taxon>Paenibacillaceae</taxon>
        <taxon>Saccharibacillus</taxon>
    </lineage>
</organism>
<proteinExistence type="predicted"/>
<dbReference type="KEGG" id="saca:FFV09_12000"/>
<dbReference type="Proteomes" id="UP000316968">
    <property type="component" value="Chromosome"/>
</dbReference>
<protein>
    <submittedName>
        <fullName evidence="1">Uncharacterized protein</fullName>
    </submittedName>
</protein>
<dbReference type="AlphaFoldDB" id="A0A4Y6UZ41"/>
<name>A0A4Y6UZ41_SACBS</name>
<gene>
    <name evidence="1" type="ORF">FFV09_12000</name>
</gene>
<dbReference type="OrthoDB" id="9765242at2"/>
<accession>A0A4Y6UZ41</accession>
<evidence type="ECO:0000313" key="2">
    <source>
        <dbReference type="Proteomes" id="UP000316968"/>
    </source>
</evidence>
<evidence type="ECO:0000313" key="1">
    <source>
        <dbReference type="EMBL" id="QDH21497.1"/>
    </source>
</evidence>
<sequence length="185" mass="21087">MRNLIEVLNEVVHPRYKLDPSSSLTILETSPDTATRQTRCRQVTILGAGQVCALSLDNRGLEPFPFLQDVSNVKMKNDAIVFCKCDDRLYLLVIELKSGNAKEGVKQLRAGKLFADYLLGLVDMHYPGVDTRSLETKYIIFSRDPRKNVQKKADHKSRKASYVNEKGLPVAFVDCKDKYELRYFI</sequence>